<dbReference type="Gene3D" id="3.40.50.300">
    <property type="entry name" value="P-loop containing nucleotide triphosphate hydrolases"/>
    <property type="match status" value="3"/>
</dbReference>
<dbReference type="InterPro" id="IPR014016">
    <property type="entry name" value="UvrD-like_ATP-bd"/>
</dbReference>
<evidence type="ECO:0000256" key="11">
    <source>
        <dbReference type="ARBA" id="ARBA00023204"/>
    </source>
</evidence>
<dbReference type="GO" id="GO:0009338">
    <property type="term" value="C:exodeoxyribonuclease V complex"/>
    <property type="evidence" value="ECO:0007669"/>
    <property type="project" value="TreeGrafter"/>
</dbReference>
<keyword evidence="4" id="KW-0227">DNA damage</keyword>
<dbReference type="CDD" id="cd22352">
    <property type="entry name" value="RecB_C-like"/>
    <property type="match status" value="1"/>
</dbReference>
<evidence type="ECO:0000256" key="6">
    <source>
        <dbReference type="ARBA" id="ARBA00022806"/>
    </source>
</evidence>
<evidence type="ECO:0000256" key="7">
    <source>
        <dbReference type="ARBA" id="ARBA00022839"/>
    </source>
</evidence>
<protein>
    <recommendedName>
        <fullName evidence="14">DNA 3'-5' helicase</fullName>
        <ecNumber evidence="14">5.6.2.4</ecNumber>
    </recommendedName>
</protein>
<dbReference type="GO" id="GO:0046872">
    <property type="term" value="F:metal ion binding"/>
    <property type="evidence" value="ECO:0007669"/>
    <property type="project" value="UniProtKB-KW"/>
</dbReference>
<dbReference type="SUPFAM" id="SSF52540">
    <property type="entry name" value="P-loop containing nucleoside triphosphate hydrolases"/>
    <property type="match status" value="1"/>
</dbReference>
<feature type="domain" description="UvrD-like helicase ATP-binding" evidence="17">
    <location>
        <begin position="1"/>
        <end position="340"/>
    </location>
</feature>
<keyword evidence="9" id="KW-0460">Magnesium</keyword>
<evidence type="ECO:0000256" key="14">
    <source>
        <dbReference type="ARBA" id="ARBA00034808"/>
    </source>
</evidence>
<evidence type="ECO:0000313" key="19">
    <source>
        <dbReference type="EMBL" id="CAB4801071.1"/>
    </source>
</evidence>
<dbReference type="PROSITE" id="PS51198">
    <property type="entry name" value="UVRD_HELICASE_ATP_BIND"/>
    <property type="match status" value="1"/>
</dbReference>
<dbReference type="InterPro" id="IPR011604">
    <property type="entry name" value="PDDEXK-like_dom_sf"/>
</dbReference>
<comment type="catalytic activity">
    <reaction evidence="13">
        <text>Couples ATP hydrolysis with the unwinding of duplex DNA by translocating in the 3'-5' direction.</text>
        <dbReference type="EC" id="5.6.2.4"/>
    </reaction>
</comment>
<sequence>MTVELDLTAPLPEGRLVIEASAGTGKTYSLSALVVRHVAERGVPASALLVVTFTKAAAAELGDRSRKALVQALAACEDGAAPADQPWMSVLLEPAAAVAERTARLRAAIATFDDATITTIHGFCQQTLRQLGLRSGVGLNAELGDSTAQIVDEVCRDLIVTELVANPHVLDWPKNDGGPTKVLKELQRSVTAVLGNPGAVAAPAPGAFTPHKDDTPARLERWIELVHLAVDEVGRRRRARQELGYDDLITGLRDAVTDPVNGPSVVEALNSRYQLVLVDEFQDTDPVQWQIFEHTFTGNLVTVGDPKQAIYRFRGADVHAYLKATEGADTMHLGTNFRSDADLVNATSSLISGVHLGDERIVGTAVAAASNALTRSLSPGAPLEIRWLADDPLLHSSKGVSAPLARRSIIADLVLQIVELFEFHTIDTGLGPVPVQPGDIAILVQTHSQAAEIVESLRRAGIPSVRTRTGSVLRSPAANEWGLLLAALERPAHAPTVRAASFSVFFHQHAADLDPLNPDSEPRLAALQQRCAGWAEQLTTQPFLAWYDHVRGASEMVPTVLAAQGGERELTDLDHIAELLAGEFPGVGATPAAVRRTLDRLRAGLQQGDDADAQMRRIDSDAAAVQVTTLHGSKGLEYPVVLLPFNWQTPNSFGPTIYHEPTTGRRVVDIATGQGWNGLDTDSTENGRKHYAKAEARGDLLRLLYVGLTRAKRRTIVWWAGAKDAQSAALNVMLFDRDADGEPLCTAPTLDVGPRGGVKSNPATIASPDDAGVTERLAQLVARSDGLISATAVPALTHRVRWLPDLAAPAPPALAVASTNGRVIADTAWRRWSFTSITRTLERDWSATASIAGGADEPTPADDSLVATATATATAGVGAVPMPLADVLAGAAFGTLVHSVLERLDPASNHLSAELAAEVTLQLRRDRLQVPAHDLIAGLSAALHTSLGPLTDGLRLVDIRATDRLAELDFDLPLATVSPRVNAKQIGEVLLATLTSDDPQRAYAQVLADGRFDLPLAGFLQGSIDAVLRVPDPVAGHRYVVVDYKTNRLHAKGAAAPLAAYHPDLLPAEMAHSDYPLQSILYSVALHRYLRWRLPSYLPEQHLGGIAYLFVRGMVGADTPLHEGHPYGVFSWRPPAATVVALDRLLATGEWQ</sequence>
<evidence type="ECO:0000256" key="3">
    <source>
        <dbReference type="ARBA" id="ARBA00022741"/>
    </source>
</evidence>
<keyword evidence="1" id="KW-0540">Nuclease</keyword>
<evidence type="ECO:0000256" key="4">
    <source>
        <dbReference type="ARBA" id="ARBA00022763"/>
    </source>
</evidence>
<dbReference type="InterPro" id="IPR038726">
    <property type="entry name" value="PDDEXK_AddAB-type"/>
</dbReference>
<dbReference type="Gene3D" id="3.90.320.10">
    <property type="match status" value="1"/>
</dbReference>
<dbReference type="InterPro" id="IPR027417">
    <property type="entry name" value="P-loop_NTPase"/>
</dbReference>
<dbReference type="Pfam" id="PF12705">
    <property type="entry name" value="PDDEXK_1"/>
    <property type="match status" value="1"/>
</dbReference>
<evidence type="ECO:0000256" key="10">
    <source>
        <dbReference type="ARBA" id="ARBA00023125"/>
    </source>
</evidence>
<dbReference type="AlphaFoldDB" id="A0A6J6XUM6"/>
<keyword evidence="7" id="KW-0269">Exonuclease</keyword>
<dbReference type="GO" id="GO:0043138">
    <property type="term" value="F:3'-5' DNA helicase activity"/>
    <property type="evidence" value="ECO:0007669"/>
    <property type="project" value="UniProtKB-EC"/>
</dbReference>
<evidence type="ECO:0000259" key="18">
    <source>
        <dbReference type="PROSITE" id="PS51217"/>
    </source>
</evidence>
<keyword evidence="5" id="KW-0378">Hydrolase</keyword>
<dbReference type="HAMAP" id="MF_01485">
    <property type="entry name" value="RecB"/>
    <property type="match status" value="1"/>
</dbReference>
<reference evidence="19" key="1">
    <citation type="submission" date="2020-05" db="EMBL/GenBank/DDBJ databases">
        <authorList>
            <person name="Chiriac C."/>
            <person name="Salcher M."/>
            <person name="Ghai R."/>
            <person name="Kavagutti S V."/>
        </authorList>
    </citation>
    <scope>NUCLEOTIDE SEQUENCE</scope>
</reference>
<evidence type="ECO:0000256" key="12">
    <source>
        <dbReference type="ARBA" id="ARBA00023235"/>
    </source>
</evidence>
<evidence type="ECO:0000256" key="13">
    <source>
        <dbReference type="ARBA" id="ARBA00034617"/>
    </source>
</evidence>
<keyword evidence="3" id="KW-0547">Nucleotide-binding</keyword>
<dbReference type="GO" id="GO:0008854">
    <property type="term" value="F:exodeoxyribonuclease V activity"/>
    <property type="evidence" value="ECO:0007669"/>
    <property type="project" value="InterPro"/>
</dbReference>
<dbReference type="PANTHER" id="PTHR11070">
    <property type="entry name" value="UVRD / RECB / PCRA DNA HELICASE FAMILY MEMBER"/>
    <property type="match status" value="1"/>
</dbReference>
<evidence type="ECO:0000256" key="8">
    <source>
        <dbReference type="ARBA" id="ARBA00022840"/>
    </source>
</evidence>
<dbReference type="EC" id="5.6.2.4" evidence="14"/>
<proteinExistence type="inferred from homology"/>
<dbReference type="SUPFAM" id="SSF52980">
    <property type="entry name" value="Restriction endonuclease-like"/>
    <property type="match status" value="1"/>
</dbReference>
<comment type="catalytic activity">
    <reaction evidence="15">
        <text>ATP + H2O = ADP + phosphate + H(+)</text>
        <dbReference type="Rhea" id="RHEA:13065"/>
        <dbReference type="ChEBI" id="CHEBI:15377"/>
        <dbReference type="ChEBI" id="CHEBI:15378"/>
        <dbReference type="ChEBI" id="CHEBI:30616"/>
        <dbReference type="ChEBI" id="CHEBI:43474"/>
        <dbReference type="ChEBI" id="CHEBI:456216"/>
        <dbReference type="EC" id="5.6.2.4"/>
    </reaction>
</comment>
<keyword evidence="10" id="KW-0238">DNA-binding</keyword>
<dbReference type="EMBL" id="CAFAAV010000005">
    <property type="protein sequence ID" value="CAB4801071.1"/>
    <property type="molecule type" value="Genomic_DNA"/>
</dbReference>
<evidence type="ECO:0000256" key="2">
    <source>
        <dbReference type="ARBA" id="ARBA00022723"/>
    </source>
</evidence>
<dbReference type="GO" id="GO:0003677">
    <property type="term" value="F:DNA binding"/>
    <property type="evidence" value="ECO:0007669"/>
    <property type="project" value="UniProtKB-KW"/>
</dbReference>
<dbReference type="InterPro" id="IPR014017">
    <property type="entry name" value="DNA_helicase_UvrD-like_C"/>
</dbReference>
<keyword evidence="12" id="KW-0413">Isomerase</keyword>
<dbReference type="GO" id="GO:0005524">
    <property type="term" value="F:ATP binding"/>
    <property type="evidence" value="ECO:0007669"/>
    <property type="project" value="UniProtKB-KW"/>
</dbReference>
<keyword evidence="6" id="KW-0347">Helicase</keyword>
<dbReference type="InterPro" id="IPR011335">
    <property type="entry name" value="Restrct_endonuc-II-like"/>
</dbReference>
<name>A0A6J6XUM6_9ZZZZ</name>
<dbReference type="InterPro" id="IPR000212">
    <property type="entry name" value="DNA_helicase_UvrD/REP"/>
</dbReference>
<dbReference type="PROSITE" id="PS51217">
    <property type="entry name" value="UVRD_HELICASE_CTER"/>
    <property type="match status" value="1"/>
</dbReference>
<dbReference type="GO" id="GO:0005829">
    <property type="term" value="C:cytosol"/>
    <property type="evidence" value="ECO:0007669"/>
    <property type="project" value="TreeGrafter"/>
</dbReference>
<dbReference type="Pfam" id="PF00580">
    <property type="entry name" value="UvrD-helicase"/>
    <property type="match status" value="1"/>
</dbReference>
<feature type="region of interest" description="Disordered" evidence="16">
    <location>
        <begin position="750"/>
        <end position="769"/>
    </location>
</feature>
<evidence type="ECO:0000259" key="17">
    <source>
        <dbReference type="PROSITE" id="PS51198"/>
    </source>
</evidence>
<evidence type="ECO:0000256" key="5">
    <source>
        <dbReference type="ARBA" id="ARBA00022801"/>
    </source>
</evidence>
<feature type="domain" description="UvrD-like helicase C-terminal" evidence="18">
    <location>
        <begin position="364"/>
        <end position="635"/>
    </location>
</feature>
<evidence type="ECO:0000256" key="9">
    <source>
        <dbReference type="ARBA" id="ARBA00022842"/>
    </source>
</evidence>
<dbReference type="InterPro" id="IPR004586">
    <property type="entry name" value="RecB"/>
</dbReference>
<evidence type="ECO:0000256" key="1">
    <source>
        <dbReference type="ARBA" id="ARBA00022722"/>
    </source>
</evidence>
<dbReference type="PANTHER" id="PTHR11070:SF23">
    <property type="entry name" value="RECBCD ENZYME SUBUNIT RECB"/>
    <property type="match status" value="1"/>
</dbReference>
<gene>
    <name evidence="19" type="ORF">UFOPK3099_00124</name>
</gene>
<evidence type="ECO:0000256" key="16">
    <source>
        <dbReference type="SAM" id="MobiDB-lite"/>
    </source>
</evidence>
<dbReference type="Gene3D" id="1.10.486.10">
    <property type="entry name" value="PCRA, domain 4"/>
    <property type="match status" value="1"/>
</dbReference>
<dbReference type="GO" id="GO:0000725">
    <property type="term" value="P:recombinational repair"/>
    <property type="evidence" value="ECO:0007669"/>
    <property type="project" value="TreeGrafter"/>
</dbReference>
<dbReference type="Pfam" id="PF13361">
    <property type="entry name" value="UvrD_C"/>
    <property type="match status" value="1"/>
</dbReference>
<evidence type="ECO:0000256" key="15">
    <source>
        <dbReference type="ARBA" id="ARBA00048988"/>
    </source>
</evidence>
<accession>A0A6J6XUM6</accession>
<keyword evidence="2" id="KW-0479">Metal-binding</keyword>
<organism evidence="19">
    <name type="scientific">freshwater metagenome</name>
    <dbReference type="NCBI Taxonomy" id="449393"/>
    <lineage>
        <taxon>unclassified sequences</taxon>
        <taxon>metagenomes</taxon>
        <taxon>ecological metagenomes</taxon>
    </lineage>
</organism>
<keyword evidence="8" id="KW-0067">ATP-binding</keyword>
<keyword evidence="11" id="KW-0234">DNA repair</keyword>